<proteinExistence type="predicted"/>
<evidence type="ECO:0000313" key="1">
    <source>
        <dbReference type="EMBL" id="OGZ62636.1"/>
    </source>
</evidence>
<organism evidence="1 2">
    <name type="scientific">Candidatus Spechtbacteria bacterium RIFCSPLOWO2_02_FULL_38_8</name>
    <dbReference type="NCBI Taxonomy" id="1802164"/>
    <lineage>
        <taxon>Bacteria</taxon>
        <taxon>Candidatus Spechtiibacteriota</taxon>
    </lineage>
</organism>
<evidence type="ECO:0000313" key="2">
    <source>
        <dbReference type="Proteomes" id="UP000178509"/>
    </source>
</evidence>
<accession>A0A1G2HJH4</accession>
<sequence>MLNNHLYNLLLQIVQENKSLWRIKHHYLEDVEDCANCKEFWSKMEVDKRQHVEELQGLIKKHLE</sequence>
<gene>
    <name evidence="1" type="ORF">A3H51_00715</name>
</gene>
<reference evidence="1 2" key="1">
    <citation type="journal article" date="2016" name="Nat. Commun.">
        <title>Thousands of microbial genomes shed light on interconnected biogeochemical processes in an aquifer system.</title>
        <authorList>
            <person name="Anantharaman K."/>
            <person name="Brown C.T."/>
            <person name="Hug L.A."/>
            <person name="Sharon I."/>
            <person name="Castelle C.J."/>
            <person name="Probst A.J."/>
            <person name="Thomas B.C."/>
            <person name="Singh A."/>
            <person name="Wilkins M.J."/>
            <person name="Karaoz U."/>
            <person name="Brodie E.L."/>
            <person name="Williams K.H."/>
            <person name="Hubbard S.S."/>
            <person name="Banfield J.F."/>
        </authorList>
    </citation>
    <scope>NUCLEOTIDE SEQUENCE [LARGE SCALE GENOMIC DNA]</scope>
</reference>
<protein>
    <submittedName>
        <fullName evidence="1">Uncharacterized protein</fullName>
    </submittedName>
</protein>
<name>A0A1G2HJH4_9BACT</name>
<comment type="caution">
    <text evidence="1">The sequence shown here is derived from an EMBL/GenBank/DDBJ whole genome shotgun (WGS) entry which is preliminary data.</text>
</comment>
<dbReference type="EMBL" id="MHOJ01000014">
    <property type="protein sequence ID" value="OGZ62636.1"/>
    <property type="molecule type" value="Genomic_DNA"/>
</dbReference>
<dbReference type="Proteomes" id="UP000178509">
    <property type="component" value="Unassembled WGS sequence"/>
</dbReference>
<dbReference type="AlphaFoldDB" id="A0A1G2HJH4"/>